<proteinExistence type="predicted"/>
<dbReference type="SMART" id="SM00355">
    <property type="entry name" value="ZnF_C2H2"/>
    <property type="match status" value="2"/>
</dbReference>
<dbReference type="InParanoid" id="E5A517"/>
<feature type="domain" description="C2H2-type" evidence="2">
    <location>
        <begin position="532"/>
        <end position="558"/>
    </location>
</feature>
<dbReference type="Proteomes" id="UP000002668">
    <property type="component" value="Genome"/>
</dbReference>
<gene>
    <name evidence="3" type="ORF">LEMA_P079540.1</name>
</gene>
<reference evidence="4" key="1">
    <citation type="journal article" date="2011" name="Nat. Commun.">
        <title>Effector diversification within compartments of the Leptosphaeria maculans genome affected by Repeat-Induced Point mutations.</title>
        <authorList>
            <person name="Rouxel T."/>
            <person name="Grandaubert J."/>
            <person name="Hane J.K."/>
            <person name="Hoede C."/>
            <person name="van de Wouw A.P."/>
            <person name="Couloux A."/>
            <person name="Dominguez V."/>
            <person name="Anthouard V."/>
            <person name="Bally P."/>
            <person name="Bourras S."/>
            <person name="Cozijnsen A.J."/>
            <person name="Ciuffetti L.M."/>
            <person name="Degrave A."/>
            <person name="Dilmaghani A."/>
            <person name="Duret L."/>
            <person name="Fudal I."/>
            <person name="Goodwin S.B."/>
            <person name="Gout L."/>
            <person name="Glaser N."/>
            <person name="Linglin J."/>
            <person name="Kema G.H.J."/>
            <person name="Lapalu N."/>
            <person name="Lawrence C.B."/>
            <person name="May K."/>
            <person name="Meyer M."/>
            <person name="Ollivier B."/>
            <person name="Poulain J."/>
            <person name="Schoch C.L."/>
            <person name="Simon A."/>
            <person name="Spatafora J.W."/>
            <person name="Stachowiak A."/>
            <person name="Turgeon B.G."/>
            <person name="Tyler B.M."/>
            <person name="Vincent D."/>
            <person name="Weissenbach J."/>
            <person name="Amselem J."/>
            <person name="Quesneville H."/>
            <person name="Oliver R.P."/>
            <person name="Wincker P."/>
            <person name="Balesdent M.-H."/>
            <person name="Howlett B.J."/>
        </authorList>
    </citation>
    <scope>NUCLEOTIDE SEQUENCE [LARGE SCALE GENOMIC DNA]</scope>
    <source>
        <strain evidence="4">JN3 / isolate v23.1.3 / race Av1-4-5-6-7-8</strain>
    </source>
</reference>
<dbReference type="AlphaFoldDB" id="E5A517"/>
<dbReference type="OrthoDB" id="5062908at2759"/>
<feature type="compositionally biased region" description="Polar residues" evidence="1">
    <location>
        <begin position="240"/>
        <end position="252"/>
    </location>
</feature>
<feature type="domain" description="C2H2-type" evidence="2">
    <location>
        <begin position="568"/>
        <end position="598"/>
    </location>
</feature>
<dbReference type="VEuPathDB" id="FungiDB:LEMA_P079540.1"/>
<keyword evidence="4" id="KW-1185">Reference proteome</keyword>
<dbReference type="eggNOG" id="ENOG502SNG2">
    <property type="taxonomic scope" value="Eukaryota"/>
</dbReference>
<accession>E5A517</accession>
<dbReference type="Pfam" id="PF26177">
    <property type="entry name" value="zf_C2H2_17_1st"/>
    <property type="match status" value="1"/>
</dbReference>
<dbReference type="InterPro" id="IPR059009">
    <property type="entry name" value="Znf_C2H2_17_1st"/>
</dbReference>
<dbReference type="InterPro" id="IPR013087">
    <property type="entry name" value="Znf_C2H2_type"/>
</dbReference>
<dbReference type="STRING" id="985895.E5A517"/>
<dbReference type="OMA" id="RPHLCHF"/>
<evidence type="ECO:0000256" key="1">
    <source>
        <dbReference type="SAM" id="MobiDB-lite"/>
    </source>
</evidence>
<organism evidence="4">
    <name type="scientific">Leptosphaeria maculans (strain JN3 / isolate v23.1.3 / race Av1-4-5-6-7-8)</name>
    <name type="common">Blackleg fungus</name>
    <name type="synonym">Phoma lingam</name>
    <dbReference type="NCBI Taxonomy" id="985895"/>
    <lineage>
        <taxon>Eukaryota</taxon>
        <taxon>Fungi</taxon>
        <taxon>Dikarya</taxon>
        <taxon>Ascomycota</taxon>
        <taxon>Pezizomycotina</taxon>
        <taxon>Dothideomycetes</taxon>
        <taxon>Pleosporomycetidae</taxon>
        <taxon>Pleosporales</taxon>
        <taxon>Pleosporineae</taxon>
        <taxon>Leptosphaeriaceae</taxon>
        <taxon>Plenodomus</taxon>
        <taxon>Plenodomus lingam/Leptosphaeria maculans species complex</taxon>
    </lineage>
</organism>
<dbReference type="InterPro" id="IPR059095">
    <property type="entry name" value="Znf_C2H2_17_2nd"/>
</dbReference>
<protein>
    <recommendedName>
        <fullName evidence="2">C2H2-type domain-containing protein</fullName>
    </recommendedName>
</protein>
<feature type="region of interest" description="Disordered" evidence="1">
    <location>
        <begin position="599"/>
        <end position="632"/>
    </location>
</feature>
<evidence type="ECO:0000313" key="3">
    <source>
        <dbReference type="EMBL" id="CBX98715.1"/>
    </source>
</evidence>
<feature type="region of interest" description="Disordered" evidence="1">
    <location>
        <begin position="240"/>
        <end position="264"/>
    </location>
</feature>
<name>E5A517_LEPMJ</name>
<dbReference type="Pfam" id="PF26176">
    <property type="entry name" value="zf_C2H2_17_2"/>
    <property type="match status" value="1"/>
</dbReference>
<evidence type="ECO:0000259" key="2">
    <source>
        <dbReference type="SMART" id="SM00355"/>
    </source>
</evidence>
<evidence type="ECO:0000313" key="4">
    <source>
        <dbReference type="Proteomes" id="UP000002668"/>
    </source>
</evidence>
<dbReference type="EMBL" id="FP929134">
    <property type="protein sequence ID" value="CBX98715.1"/>
    <property type="molecule type" value="Genomic_DNA"/>
</dbReference>
<dbReference type="HOGENOM" id="CLU_024401_0_0_1"/>
<sequence>MRPKHLPKEPGHSPQATLLCPSVLWKPTVELLEPPPLGLDCWPHCPCGVCRIDKPASRCFNVGASNIELSIKITKDPWYAHLHDHKDNVDNIWQGCSIMFLFNFAKCDTTGSINVRNPCVGFTPCSPGTVLVTSTPLDAICDPLGFSEFLHWTSRIPTMASSASCIWSFGYEFYFTSGSSDSFFDSPPEPAFFISNITEWRKDIPTPVVSVQDFPFSDFQDMHTVDLFDPKDTVSECSMDSAYQSQSSASRHTTSKPDGQLQENRRHISTQFGGSDIYSPSMSSDNYPAFPEQALDLSQLPHSATTGTWEATEGSLAYANYSTGQDYTQYSTASMPRFTSSTAVNLPPQWTASDGQFHSHPFSFTNFPENQNSNDMMFSASQQWGSTSYDATECPSAARSSSYTVKDESRKASAHDNFGAFVATPTSTSSVHFPQSVDYDQPRFIGPRNDTDDMNSAPVRTQAMDDEEEVLSQSETAETKLEEERTKVARSHPLYQQLPDKDGKYHCPEEGNAVLQPQAHTSQYVDSHLKPFRCNKKTCVGVQFSSTACLLRHEREAHGMHGHGARPHLCHFRDCERAVPGHGFPRRYNLFDHMKRVHQYDGPTTEPSPPVQGPSQRKPVSRKRKVSAEDVTERRQKVVKISAEQLRQQQRDKLLKEFLSKKQHIIDILSGLSNPSDLGDDIQLTKEVVGLHDIGTQYRESYGG</sequence>
<dbReference type="Gene3D" id="3.30.160.60">
    <property type="entry name" value="Classic Zinc Finger"/>
    <property type="match status" value="1"/>
</dbReference>